<dbReference type="PANTHER" id="PTHR46383:SF3">
    <property type="entry name" value="ASPARTATE AMINOTRANSFERASE-RELATED"/>
    <property type="match status" value="1"/>
</dbReference>
<comment type="caution">
    <text evidence="8">The sequence shown here is derived from an EMBL/GenBank/DDBJ whole genome shotgun (WGS) entry which is preliminary data.</text>
</comment>
<evidence type="ECO:0000256" key="1">
    <source>
        <dbReference type="ARBA" id="ARBA00001933"/>
    </source>
</evidence>
<comment type="cofactor">
    <cofactor evidence="1 6">
        <name>pyridoxal 5'-phosphate</name>
        <dbReference type="ChEBI" id="CHEBI:597326"/>
    </cofactor>
</comment>
<reference evidence="8 9" key="1">
    <citation type="submission" date="2019-09" db="EMBL/GenBank/DDBJ databases">
        <title>Genome sequence of Clostridium sp. EA1.</title>
        <authorList>
            <person name="Poehlein A."/>
            <person name="Bengelsdorf F.R."/>
            <person name="Daniel R."/>
        </authorList>
    </citation>
    <scope>NUCLEOTIDE SEQUENCE [LARGE SCALE GENOMIC DNA]</scope>
    <source>
        <strain evidence="8 9">EA1</strain>
    </source>
</reference>
<name>A0A6N8I286_9FIRM</name>
<dbReference type="Gene3D" id="3.90.1150.10">
    <property type="entry name" value="Aspartate Aminotransferase, domain 1"/>
    <property type="match status" value="1"/>
</dbReference>
<evidence type="ECO:0000259" key="7">
    <source>
        <dbReference type="Pfam" id="PF00155"/>
    </source>
</evidence>
<dbReference type="EC" id="2.6.1.-" evidence="6"/>
<evidence type="ECO:0000256" key="5">
    <source>
        <dbReference type="ARBA" id="ARBA00022898"/>
    </source>
</evidence>
<dbReference type="SUPFAM" id="SSF53383">
    <property type="entry name" value="PLP-dependent transferases"/>
    <property type="match status" value="1"/>
</dbReference>
<dbReference type="InterPro" id="IPR015421">
    <property type="entry name" value="PyrdxlP-dep_Trfase_major"/>
</dbReference>
<dbReference type="InterPro" id="IPR004839">
    <property type="entry name" value="Aminotransferase_I/II_large"/>
</dbReference>
<sequence length="395" mass="44769">MIDYERMLNSEVKNMKPSGIRRFFDIASEMDHVISLSIGEPDFTTPWHVREEGIRSLEDGKTWYSPNRGFLELREEICRFLKRHCHLDYEPKTDIVVTVGGSEAIDLTIRSLIEPGEEVLIPEPSFVCYKPLTIASRGVPVVLETKQEDQFRLTAEELKSKITPKTKLLILPYPNNPTGAVMRRENLEAVAEVVEEHNLFVLSDEIYGELTYGDYRHVSFAEIGGMKERTVLVNGFSKAFAMTGWRLGYAAGPKEIIRQMTKLHQFGIMSAPTTAQYAAIEALKNGDGDIISMRDQYDLRRRLIVDGFNEMGLSCFEPEGAFYVFPCIKSTGLSSEEFCEKLLYSEKVAVVPGNAFGDCGEGYIRVSYSYSIRHITEALSRIEHFLRTMPGDRNA</sequence>
<dbReference type="Gene3D" id="3.40.640.10">
    <property type="entry name" value="Type I PLP-dependent aspartate aminotransferase-like (Major domain)"/>
    <property type="match status" value="1"/>
</dbReference>
<dbReference type="PANTHER" id="PTHR46383">
    <property type="entry name" value="ASPARTATE AMINOTRANSFERASE"/>
    <property type="match status" value="1"/>
</dbReference>
<dbReference type="AlphaFoldDB" id="A0A6N8I286"/>
<dbReference type="FunFam" id="3.40.640.10:FF:000033">
    <property type="entry name" value="Aspartate aminotransferase"/>
    <property type="match status" value="1"/>
</dbReference>
<dbReference type="GO" id="GO:0006520">
    <property type="term" value="P:amino acid metabolic process"/>
    <property type="evidence" value="ECO:0007669"/>
    <property type="project" value="InterPro"/>
</dbReference>
<evidence type="ECO:0000256" key="4">
    <source>
        <dbReference type="ARBA" id="ARBA00022679"/>
    </source>
</evidence>
<proteinExistence type="inferred from homology"/>
<dbReference type="GO" id="GO:0030170">
    <property type="term" value="F:pyridoxal phosphate binding"/>
    <property type="evidence" value="ECO:0007669"/>
    <property type="project" value="InterPro"/>
</dbReference>
<keyword evidence="4 6" id="KW-0808">Transferase</keyword>
<organism evidence="8 9">
    <name type="scientific">Caproicibacter fermentans</name>
    <dbReference type="NCBI Taxonomy" id="2576756"/>
    <lineage>
        <taxon>Bacteria</taxon>
        <taxon>Bacillati</taxon>
        <taxon>Bacillota</taxon>
        <taxon>Clostridia</taxon>
        <taxon>Eubacteriales</taxon>
        <taxon>Acutalibacteraceae</taxon>
        <taxon>Caproicibacter</taxon>
    </lineage>
</organism>
<evidence type="ECO:0000313" key="9">
    <source>
        <dbReference type="Proteomes" id="UP000469440"/>
    </source>
</evidence>
<dbReference type="InterPro" id="IPR015422">
    <property type="entry name" value="PyrdxlP-dep_Trfase_small"/>
</dbReference>
<accession>A0A6N8I286</accession>
<dbReference type="Proteomes" id="UP000469440">
    <property type="component" value="Unassembled WGS sequence"/>
</dbReference>
<dbReference type="InterPro" id="IPR050596">
    <property type="entry name" value="AspAT/PAT-like"/>
</dbReference>
<dbReference type="CDD" id="cd00609">
    <property type="entry name" value="AAT_like"/>
    <property type="match status" value="1"/>
</dbReference>
<keyword evidence="5" id="KW-0663">Pyridoxal phosphate</keyword>
<dbReference type="GO" id="GO:0008483">
    <property type="term" value="F:transaminase activity"/>
    <property type="evidence" value="ECO:0007669"/>
    <property type="project" value="UniProtKB-KW"/>
</dbReference>
<dbReference type="InterPro" id="IPR015424">
    <property type="entry name" value="PyrdxlP-dep_Trfase"/>
</dbReference>
<evidence type="ECO:0000313" key="8">
    <source>
        <dbReference type="EMBL" id="MVB11877.1"/>
    </source>
</evidence>
<gene>
    <name evidence="8" type="primary">patA_5</name>
    <name evidence="8" type="ORF">CAFE_26060</name>
</gene>
<keyword evidence="3 6" id="KW-0032">Aminotransferase</keyword>
<evidence type="ECO:0000256" key="3">
    <source>
        <dbReference type="ARBA" id="ARBA00022576"/>
    </source>
</evidence>
<dbReference type="InterPro" id="IPR004838">
    <property type="entry name" value="NHTrfase_class1_PyrdxlP-BS"/>
</dbReference>
<feature type="domain" description="Aminotransferase class I/classII large" evidence="7">
    <location>
        <begin position="32"/>
        <end position="382"/>
    </location>
</feature>
<keyword evidence="9" id="KW-1185">Reference proteome</keyword>
<dbReference type="PROSITE" id="PS00105">
    <property type="entry name" value="AA_TRANSFER_CLASS_1"/>
    <property type="match status" value="1"/>
</dbReference>
<evidence type="ECO:0000256" key="6">
    <source>
        <dbReference type="RuleBase" id="RU000481"/>
    </source>
</evidence>
<evidence type="ECO:0000256" key="2">
    <source>
        <dbReference type="ARBA" id="ARBA00007441"/>
    </source>
</evidence>
<dbReference type="EMBL" id="VWXL01000077">
    <property type="protein sequence ID" value="MVB11877.1"/>
    <property type="molecule type" value="Genomic_DNA"/>
</dbReference>
<protein>
    <recommendedName>
        <fullName evidence="6">Aminotransferase</fullName>
        <ecNumber evidence="6">2.6.1.-</ecNumber>
    </recommendedName>
</protein>
<comment type="similarity">
    <text evidence="2 6">Belongs to the class-I pyridoxal-phosphate-dependent aminotransferase family.</text>
</comment>
<dbReference type="Pfam" id="PF00155">
    <property type="entry name" value="Aminotran_1_2"/>
    <property type="match status" value="1"/>
</dbReference>